<gene>
    <name evidence="4" type="ORF">ACA1_022730</name>
</gene>
<evidence type="ECO:0000256" key="2">
    <source>
        <dbReference type="SAM" id="MobiDB-lite"/>
    </source>
</evidence>
<feature type="domain" description="Peptidase C1A papain C-terminal" evidence="3">
    <location>
        <begin position="1"/>
        <end position="94"/>
    </location>
</feature>
<evidence type="ECO:0000313" key="4">
    <source>
        <dbReference type="EMBL" id="ELR21967.1"/>
    </source>
</evidence>
<protein>
    <submittedName>
        <fullName evidence="4">Cathepsin Blike cysteine proteinase</fullName>
    </submittedName>
</protein>
<dbReference type="GO" id="GO:0006508">
    <property type="term" value="P:proteolysis"/>
    <property type="evidence" value="ECO:0007669"/>
    <property type="project" value="InterPro"/>
</dbReference>
<dbReference type="STRING" id="1257118.L8H9P1"/>
<comment type="similarity">
    <text evidence="1">Belongs to the peptidase C1 family.</text>
</comment>
<dbReference type="SUPFAM" id="SSF54001">
    <property type="entry name" value="Cysteine proteinases"/>
    <property type="match status" value="1"/>
</dbReference>
<dbReference type="RefSeq" id="XP_004348341.1">
    <property type="nucleotide sequence ID" value="XM_004348291.1"/>
</dbReference>
<dbReference type="GO" id="GO:0008234">
    <property type="term" value="F:cysteine-type peptidase activity"/>
    <property type="evidence" value="ECO:0007669"/>
    <property type="project" value="InterPro"/>
</dbReference>
<feature type="region of interest" description="Disordered" evidence="2">
    <location>
        <begin position="105"/>
        <end position="142"/>
    </location>
</feature>
<feature type="compositionally biased region" description="Basic and acidic residues" evidence="2">
    <location>
        <begin position="112"/>
        <end position="123"/>
    </location>
</feature>
<accession>L8H9P1</accession>
<name>L8H9P1_ACACF</name>
<proteinExistence type="inferred from homology"/>
<evidence type="ECO:0000256" key="1">
    <source>
        <dbReference type="ARBA" id="ARBA00008455"/>
    </source>
</evidence>
<dbReference type="Gene3D" id="3.90.70.10">
    <property type="entry name" value="Cysteine proteinases"/>
    <property type="match status" value="1"/>
</dbReference>
<dbReference type="AlphaFoldDB" id="L8H9P1"/>
<reference evidence="4 5" key="1">
    <citation type="journal article" date="2013" name="Genome Biol.">
        <title>Genome of Acanthamoeba castellanii highlights extensive lateral gene transfer and early evolution of tyrosine kinase signaling.</title>
        <authorList>
            <person name="Clarke M."/>
            <person name="Lohan A.J."/>
            <person name="Liu B."/>
            <person name="Lagkouvardos I."/>
            <person name="Roy S."/>
            <person name="Zafar N."/>
            <person name="Bertelli C."/>
            <person name="Schilde C."/>
            <person name="Kianianmomeni A."/>
            <person name="Burglin T.R."/>
            <person name="Frech C."/>
            <person name="Turcotte B."/>
            <person name="Kopec K.O."/>
            <person name="Synnott J.M."/>
            <person name="Choo C."/>
            <person name="Paponov I."/>
            <person name="Finkler A."/>
            <person name="Soon Heng Tan C."/>
            <person name="Hutchins A.P."/>
            <person name="Weinmeier T."/>
            <person name="Rattei T."/>
            <person name="Chu J.S."/>
            <person name="Gimenez G."/>
            <person name="Irimia M."/>
            <person name="Rigden D.J."/>
            <person name="Fitzpatrick D.A."/>
            <person name="Lorenzo-Morales J."/>
            <person name="Bateman A."/>
            <person name="Chiu C.H."/>
            <person name="Tang P."/>
            <person name="Hegemann P."/>
            <person name="Fromm H."/>
            <person name="Raoult D."/>
            <person name="Greub G."/>
            <person name="Miranda-Saavedra D."/>
            <person name="Chen N."/>
            <person name="Nash P."/>
            <person name="Ginger M.L."/>
            <person name="Horn M."/>
            <person name="Schaap P."/>
            <person name="Caler L."/>
            <person name="Loftus B."/>
        </authorList>
    </citation>
    <scope>NUCLEOTIDE SEQUENCE [LARGE SCALE GENOMIC DNA]</scope>
    <source>
        <strain evidence="4 5">Neff</strain>
    </source>
</reference>
<dbReference type="OrthoDB" id="640249at2759"/>
<dbReference type="GeneID" id="14922886"/>
<dbReference type="Pfam" id="PF00112">
    <property type="entry name" value="Peptidase_C1"/>
    <property type="match status" value="1"/>
</dbReference>
<dbReference type="InterPro" id="IPR000668">
    <property type="entry name" value="Peptidase_C1A_C"/>
</dbReference>
<evidence type="ECO:0000259" key="3">
    <source>
        <dbReference type="Pfam" id="PF00112"/>
    </source>
</evidence>
<sequence>MSEIQANGPVAANIFVCHSLLNFYNTTPTDVYSGDCSATSWDFVGGHVVTIIGWGTDDEGKDYWLFANSWGPTWGDRGYGRIARGRDTAGIETWEITAVAMARSPQLRSNAPHHEQAGGHDDGQAEAQQQRQQSRSAAAASDIVPGPSVLVDCSCPSHGGGATI</sequence>
<organism evidence="4 5">
    <name type="scientific">Acanthamoeba castellanii (strain ATCC 30010 / Neff)</name>
    <dbReference type="NCBI Taxonomy" id="1257118"/>
    <lineage>
        <taxon>Eukaryota</taxon>
        <taxon>Amoebozoa</taxon>
        <taxon>Discosea</taxon>
        <taxon>Longamoebia</taxon>
        <taxon>Centramoebida</taxon>
        <taxon>Acanthamoebidae</taxon>
        <taxon>Acanthamoeba</taxon>
    </lineage>
</organism>
<dbReference type="VEuPathDB" id="AmoebaDB:ACA1_022730"/>
<dbReference type="InterPro" id="IPR013128">
    <property type="entry name" value="Peptidase_C1A"/>
</dbReference>
<dbReference type="KEGG" id="acan:ACA1_022730"/>
<dbReference type="PROSITE" id="PS00640">
    <property type="entry name" value="THIOL_PROTEASE_ASN"/>
    <property type="match status" value="1"/>
</dbReference>
<evidence type="ECO:0000313" key="5">
    <source>
        <dbReference type="Proteomes" id="UP000011083"/>
    </source>
</evidence>
<dbReference type="InterPro" id="IPR038765">
    <property type="entry name" value="Papain-like_cys_pep_sf"/>
</dbReference>
<keyword evidence="5" id="KW-1185">Reference proteome</keyword>
<dbReference type="EMBL" id="KB007892">
    <property type="protein sequence ID" value="ELR21967.1"/>
    <property type="molecule type" value="Genomic_DNA"/>
</dbReference>
<dbReference type="InterPro" id="IPR025661">
    <property type="entry name" value="Pept_asp_AS"/>
</dbReference>
<dbReference type="Proteomes" id="UP000011083">
    <property type="component" value="Unassembled WGS sequence"/>
</dbReference>
<dbReference type="PANTHER" id="PTHR12411">
    <property type="entry name" value="CYSTEINE PROTEASE FAMILY C1-RELATED"/>
    <property type="match status" value="1"/>
</dbReference>
<feature type="compositionally biased region" description="Low complexity" evidence="2">
    <location>
        <begin position="125"/>
        <end position="141"/>
    </location>
</feature>